<keyword evidence="3" id="KW-1185">Reference proteome</keyword>
<evidence type="ECO:0000313" key="3">
    <source>
        <dbReference type="Proteomes" id="UP000700596"/>
    </source>
</evidence>
<feature type="active site" evidence="1">
    <location>
        <position position="56"/>
    </location>
</feature>
<dbReference type="PIRSF" id="PIRSF016184">
    <property type="entry name" value="PhzC_PhzF"/>
    <property type="match status" value="1"/>
</dbReference>
<dbReference type="PANTHER" id="PTHR13774">
    <property type="entry name" value="PHENAZINE BIOSYNTHESIS PROTEIN"/>
    <property type="match status" value="1"/>
</dbReference>
<evidence type="ECO:0000256" key="1">
    <source>
        <dbReference type="PIRSR" id="PIRSR016184-1"/>
    </source>
</evidence>
<dbReference type="Pfam" id="PF02567">
    <property type="entry name" value="PhzC-PhzF"/>
    <property type="match status" value="1"/>
</dbReference>
<dbReference type="Gene3D" id="3.10.310.10">
    <property type="entry name" value="Diaminopimelate Epimerase, Chain A, domain 1"/>
    <property type="match status" value="2"/>
</dbReference>
<dbReference type="InterPro" id="IPR003719">
    <property type="entry name" value="Phenazine_PhzF-like"/>
</dbReference>
<proteinExistence type="predicted"/>
<organism evidence="2 3">
    <name type="scientific">Dendryphion nanum</name>
    <dbReference type="NCBI Taxonomy" id="256645"/>
    <lineage>
        <taxon>Eukaryota</taxon>
        <taxon>Fungi</taxon>
        <taxon>Dikarya</taxon>
        <taxon>Ascomycota</taxon>
        <taxon>Pezizomycotina</taxon>
        <taxon>Dothideomycetes</taxon>
        <taxon>Pleosporomycetidae</taxon>
        <taxon>Pleosporales</taxon>
        <taxon>Torulaceae</taxon>
        <taxon>Dendryphion</taxon>
    </lineage>
</organism>
<dbReference type="GO" id="GO:0016853">
    <property type="term" value="F:isomerase activity"/>
    <property type="evidence" value="ECO:0007669"/>
    <property type="project" value="TreeGrafter"/>
</dbReference>
<dbReference type="EMBL" id="JAGMWT010000012">
    <property type="protein sequence ID" value="KAH7118813.1"/>
    <property type="molecule type" value="Genomic_DNA"/>
</dbReference>
<name>A0A9P9DGG2_9PLEO</name>
<dbReference type="AlphaFoldDB" id="A0A9P9DGG2"/>
<comment type="caution">
    <text evidence="2">The sequence shown here is derived from an EMBL/GenBank/DDBJ whole genome shotgun (WGS) entry which is preliminary data.</text>
</comment>
<dbReference type="NCBIfam" id="TIGR00654">
    <property type="entry name" value="PhzF_family"/>
    <property type="match status" value="1"/>
</dbReference>
<dbReference type="OrthoDB" id="412383at2759"/>
<dbReference type="PANTHER" id="PTHR13774:SF32">
    <property type="entry name" value="ANTISENSE-ENHANCING SEQUENCE 1"/>
    <property type="match status" value="1"/>
</dbReference>
<dbReference type="Proteomes" id="UP000700596">
    <property type="component" value="Unassembled WGS sequence"/>
</dbReference>
<reference evidence="2" key="1">
    <citation type="journal article" date="2021" name="Nat. Commun.">
        <title>Genetic determinants of endophytism in the Arabidopsis root mycobiome.</title>
        <authorList>
            <person name="Mesny F."/>
            <person name="Miyauchi S."/>
            <person name="Thiergart T."/>
            <person name="Pickel B."/>
            <person name="Atanasova L."/>
            <person name="Karlsson M."/>
            <person name="Huettel B."/>
            <person name="Barry K.W."/>
            <person name="Haridas S."/>
            <person name="Chen C."/>
            <person name="Bauer D."/>
            <person name="Andreopoulos W."/>
            <person name="Pangilinan J."/>
            <person name="LaButti K."/>
            <person name="Riley R."/>
            <person name="Lipzen A."/>
            <person name="Clum A."/>
            <person name="Drula E."/>
            <person name="Henrissat B."/>
            <person name="Kohler A."/>
            <person name="Grigoriev I.V."/>
            <person name="Martin F.M."/>
            <person name="Hacquard S."/>
        </authorList>
    </citation>
    <scope>NUCLEOTIDE SEQUENCE</scope>
    <source>
        <strain evidence="2">MPI-CAGE-CH-0243</strain>
    </source>
</reference>
<protein>
    <submittedName>
        <fullName evidence="2">Phenazine biosynthesis PhzF protein</fullName>
    </submittedName>
</protein>
<dbReference type="GO" id="GO:0005737">
    <property type="term" value="C:cytoplasm"/>
    <property type="evidence" value="ECO:0007669"/>
    <property type="project" value="TreeGrafter"/>
</dbReference>
<gene>
    <name evidence="2" type="ORF">B0J11DRAFT_77476</name>
</gene>
<accession>A0A9P9DGG2</accession>
<sequence length="321" mass="34973">MSDVDADPIELDFVTLDVFTQNKYEGNPLAIVNVPASVKLTQAQKQSIAREFNLSETTFLHEQSSEKLSWTVDIFMTNAELPFAGHPTIGTACYALAHAAVARNLAERTLEAEFKIKAGPVGLQYDVRNKTARASIPHDFHVHTKRWTRGELLKLYPKLKAGFENQEFGLKEDFPIVSVVKGMTFVLAELESEKALSLVGTTGSSLFVDGLDQAWCETFVGLYFFVRGGEAADGTKKLRTRMIEGTLEDPATGSAASDLAGYLALVEGKSGETLKFAITQGVEMGRRSEIGLEIVRAGGDGIDKVYLEGSAVKVMEGRLSV</sequence>
<dbReference type="SUPFAM" id="SSF54506">
    <property type="entry name" value="Diaminopimelate epimerase-like"/>
    <property type="match status" value="1"/>
</dbReference>
<evidence type="ECO:0000313" key="2">
    <source>
        <dbReference type="EMBL" id="KAH7118813.1"/>
    </source>
</evidence>